<gene>
    <name evidence="7" type="ORF">PROFUN_00929</name>
</gene>
<dbReference type="Proteomes" id="UP000241769">
    <property type="component" value="Unassembled WGS sequence"/>
</dbReference>
<evidence type="ECO:0000256" key="3">
    <source>
        <dbReference type="ARBA" id="ARBA00022694"/>
    </source>
</evidence>
<dbReference type="AlphaFoldDB" id="A0A2P6N483"/>
<feature type="compositionally biased region" description="Basic and acidic residues" evidence="5">
    <location>
        <begin position="284"/>
        <end position="308"/>
    </location>
</feature>
<proteinExistence type="inferred from homology"/>
<dbReference type="GO" id="GO:1990481">
    <property type="term" value="P:mRNA pseudouridine synthesis"/>
    <property type="evidence" value="ECO:0007669"/>
    <property type="project" value="TreeGrafter"/>
</dbReference>
<dbReference type="Gene3D" id="3.30.2350.10">
    <property type="entry name" value="Pseudouridine synthase"/>
    <property type="match status" value="1"/>
</dbReference>
<dbReference type="OrthoDB" id="9995526at2759"/>
<evidence type="ECO:0000259" key="6">
    <source>
        <dbReference type="Pfam" id="PF01509"/>
    </source>
</evidence>
<reference evidence="7 8" key="1">
    <citation type="journal article" date="2018" name="Genome Biol. Evol.">
        <title>Multiple Roots of Fruiting Body Formation in Amoebozoa.</title>
        <authorList>
            <person name="Hillmann F."/>
            <person name="Forbes G."/>
            <person name="Novohradska S."/>
            <person name="Ferling I."/>
            <person name="Riege K."/>
            <person name="Groth M."/>
            <person name="Westermann M."/>
            <person name="Marz M."/>
            <person name="Spaller T."/>
            <person name="Winckler T."/>
            <person name="Schaap P."/>
            <person name="Glockner G."/>
        </authorList>
    </citation>
    <scope>NUCLEOTIDE SEQUENCE [LARGE SCALE GENOMIC DNA]</scope>
    <source>
        <strain evidence="7 8">Jena</strain>
    </source>
</reference>
<dbReference type="EMBL" id="MDYQ01000207">
    <property type="protein sequence ID" value="PRP78756.1"/>
    <property type="molecule type" value="Genomic_DNA"/>
</dbReference>
<dbReference type="Pfam" id="PF01509">
    <property type="entry name" value="TruB_N"/>
    <property type="match status" value="1"/>
</dbReference>
<comment type="caution">
    <text evidence="7">The sequence shown here is derived from an EMBL/GenBank/DDBJ whole genome shotgun (WGS) entry which is preliminary data.</text>
</comment>
<keyword evidence="8" id="KW-1185">Reference proteome</keyword>
<evidence type="ECO:0000313" key="8">
    <source>
        <dbReference type="Proteomes" id="UP000241769"/>
    </source>
</evidence>
<comment type="similarity">
    <text evidence="1">Belongs to the pseudouridine synthase TruB family.</text>
</comment>
<dbReference type="InterPro" id="IPR014780">
    <property type="entry name" value="tRNA_psdUridine_synth_TruB"/>
</dbReference>
<dbReference type="InterPro" id="IPR002501">
    <property type="entry name" value="PsdUridine_synth_N"/>
</dbReference>
<accession>A0A2P6N483</accession>
<dbReference type="PANTHER" id="PTHR13767:SF2">
    <property type="entry name" value="PSEUDOURIDYLATE SYNTHASE TRUB1"/>
    <property type="match status" value="1"/>
</dbReference>
<dbReference type="InParanoid" id="A0A2P6N483"/>
<keyword evidence="3" id="KW-0819">tRNA processing</keyword>
<evidence type="ECO:0000256" key="2">
    <source>
        <dbReference type="ARBA" id="ARBA00012787"/>
    </source>
</evidence>
<dbReference type="EC" id="5.4.99.25" evidence="2"/>
<dbReference type="GO" id="GO:0003723">
    <property type="term" value="F:RNA binding"/>
    <property type="evidence" value="ECO:0007669"/>
    <property type="project" value="InterPro"/>
</dbReference>
<evidence type="ECO:0000313" key="7">
    <source>
        <dbReference type="EMBL" id="PRP78756.1"/>
    </source>
</evidence>
<evidence type="ECO:0000256" key="5">
    <source>
        <dbReference type="SAM" id="MobiDB-lite"/>
    </source>
</evidence>
<dbReference type="PANTHER" id="PTHR13767">
    <property type="entry name" value="TRNA-PSEUDOURIDINE SYNTHASE"/>
    <property type="match status" value="1"/>
</dbReference>
<dbReference type="SUPFAM" id="SSF55120">
    <property type="entry name" value="Pseudouridine synthase"/>
    <property type="match status" value="1"/>
</dbReference>
<feature type="region of interest" description="Disordered" evidence="5">
    <location>
        <begin position="282"/>
        <end position="308"/>
    </location>
</feature>
<evidence type="ECO:0000256" key="4">
    <source>
        <dbReference type="ARBA" id="ARBA00023235"/>
    </source>
</evidence>
<dbReference type="GO" id="GO:0006400">
    <property type="term" value="P:tRNA modification"/>
    <property type="evidence" value="ECO:0007669"/>
    <property type="project" value="TreeGrafter"/>
</dbReference>
<organism evidence="7 8">
    <name type="scientific">Planoprotostelium fungivorum</name>
    <dbReference type="NCBI Taxonomy" id="1890364"/>
    <lineage>
        <taxon>Eukaryota</taxon>
        <taxon>Amoebozoa</taxon>
        <taxon>Evosea</taxon>
        <taxon>Variosea</taxon>
        <taxon>Cavosteliida</taxon>
        <taxon>Cavosteliaceae</taxon>
        <taxon>Planoprotostelium</taxon>
    </lineage>
</organism>
<feature type="domain" description="Pseudouridine synthase II N-terminal" evidence="6">
    <location>
        <begin position="39"/>
        <end position="169"/>
    </location>
</feature>
<evidence type="ECO:0000256" key="1">
    <source>
        <dbReference type="ARBA" id="ARBA00008999"/>
    </source>
</evidence>
<dbReference type="STRING" id="1890364.A0A2P6N483"/>
<name>A0A2P6N483_9EUKA</name>
<keyword evidence="4" id="KW-0413">Isomerase</keyword>
<sequence length="334" mass="38613">MMEEHPTETEEGLILVNKPIGVTPFQLIQQYLQKHPECKERKISFAGRLDPMAHGLMILLAGDHVLRQKELELKTKEYHFQVLLGFSTDTYDVLGLLDGQRQRPSHDEMKKYIRENLLSYVGRYDQPYPPYSAARVDGRALHEWAKEGKLSEIQIPSVSVEVFELELLEETIITTDQLWTQVKDKIDRLGPERSTPQKKKRKRGLGASANDFRQTQILQLWSEELERVDVKEHLVLHFKARVSPGTFIRSIANRMGKELACGALAFDIYRTKVGDLSISDAEEMETRETNRSERIDGGPLESREGTEEAIEEQARDKRTKMIWFFWLVSAHLDH</sequence>
<dbReference type="GO" id="GO:0160148">
    <property type="term" value="F:tRNA pseudouridine(55) synthase activity"/>
    <property type="evidence" value="ECO:0007669"/>
    <property type="project" value="UniProtKB-EC"/>
</dbReference>
<protein>
    <recommendedName>
        <fullName evidence="2">tRNA pseudouridine(55) synthase</fullName>
        <ecNumber evidence="2">5.4.99.25</ecNumber>
    </recommendedName>
</protein>
<dbReference type="InterPro" id="IPR020103">
    <property type="entry name" value="PsdUridine_synth_cat_dom_sf"/>
</dbReference>